<dbReference type="SUPFAM" id="SSF50447">
    <property type="entry name" value="Translation proteins"/>
    <property type="match status" value="1"/>
</dbReference>
<evidence type="ECO:0000256" key="2">
    <source>
        <dbReference type="ARBA" id="ARBA00022741"/>
    </source>
</evidence>
<keyword evidence="2" id="KW-0547">Nucleotide-binding</keyword>
<evidence type="ECO:0000256" key="1">
    <source>
        <dbReference type="ARBA" id="ARBA00007249"/>
    </source>
</evidence>
<evidence type="ECO:0000313" key="5">
    <source>
        <dbReference type="EMBL" id="BAH29725.1"/>
    </source>
</evidence>
<dbReference type="Gene3D" id="3.40.50.300">
    <property type="entry name" value="P-loop containing nucleotide triphosphate hydrolases"/>
    <property type="match status" value="1"/>
</dbReference>
<reference evidence="5" key="1">
    <citation type="journal article" date="2010" name="Gene">
        <title>Unique genome of dicyemid mesozoan: highly shortened spliceosomal introns in conservative exon/intron structure.</title>
        <authorList>
            <person name="Ogino K."/>
            <person name="Tsuneki K."/>
            <person name="Furuya H."/>
        </authorList>
    </citation>
    <scope>NUCLEOTIDE SEQUENCE</scope>
</reference>
<keyword evidence="5" id="KW-0251">Elongation factor</keyword>
<sequence>MGEPVEETKETLGLVIIGHIDAGKSTLCGRLLVENGGIDKRTMSKLEKEAGDMGRSSFKYAFAMDLTKAERSRGITITSTVKCFETQSYKVTIVDAPGHKDFVKNMITGTCNADAAILVIDSTPGGFEAGISSGGQTRQHAQLAFASGVSTLIVAINKLDSVNEGEQQERYDVIMKEIGNILKNIGFFKTLNMVPYVPISAFCGRNISEASTCFDWMPNWKYRISRKGEDDIWKEGVTLLDAIDSVVKPPSPAGFDLRICVTDAFKHPTAGVIASMAMRYGIAIVGMQLFMVPAAILTILRSLELHNKAFNSLCSPNTAGMALKGVNLGDLKRGSMLGPIHNPPMFVKSFTARVVVMQHPTKIKDGYSPVVDYGTSHTACKFRIIKVLKESKLHQKMALDPEEVFLAPGDVAMVEFEPMAPLFIETSSDFPRLARFSVRDSGIVVAIGNCETRLVHEMDASSKKALEKALNKGDKAATSKAKKAVE</sequence>
<dbReference type="SUPFAM" id="SSF50465">
    <property type="entry name" value="EF-Tu/eEF-1alpha/eIF2-gamma C-terminal domain"/>
    <property type="match status" value="1"/>
</dbReference>
<dbReference type="GO" id="GO:0003746">
    <property type="term" value="F:translation elongation factor activity"/>
    <property type="evidence" value="ECO:0007669"/>
    <property type="project" value="UniProtKB-KW"/>
</dbReference>
<dbReference type="CDD" id="cd01883">
    <property type="entry name" value="EF1_alpha"/>
    <property type="match status" value="1"/>
</dbReference>
<comment type="similarity">
    <text evidence="1">Belongs to the TRAFAC class translation factor GTPase superfamily. Classic translation factor GTPase family. EF-Tu/EF-1A subfamily.</text>
</comment>
<dbReference type="Pfam" id="PF22594">
    <property type="entry name" value="GTP-eEF1A_C"/>
    <property type="match status" value="1"/>
</dbReference>
<gene>
    <name evidence="5" type="primary">ef1a</name>
</gene>
<dbReference type="InterPro" id="IPR009000">
    <property type="entry name" value="Transl_B-barrel_sf"/>
</dbReference>
<dbReference type="PRINTS" id="PR00315">
    <property type="entry name" value="ELONGATNFCT"/>
</dbReference>
<dbReference type="InterPro" id="IPR050100">
    <property type="entry name" value="TRAFAC_GTPase_members"/>
</dbReference>
<organism evidence="5">
    <name type="scientific">Dicyema japonicum</name>
    <name type="common">Dicyemid mesozoan</name>
    <dbReference type="NCBI Taxonomy" id="399803"/>
    <lineage>
        <taxon>Eukaryota</taxon>
        <taxon>Metazoa</taxon>
        <taxon>Spiralia</taxon>
        <taxon>Lophotrochozoa</taxon>
        <taxon>Mesozoa</taxon>
        <taxon>Dicyemida</taxon>
        <taxon>Rhombozoa</taxon>
        <taxon>Dicyemidae</taxon>
        <taxon>Dicyema</taxon>
    </lineage>
</organism>
<accession>B9ZYW2</accession>
<dbReference type="GO" id="GO:0005525">
    <property type="term" value="F:GTP binding"/>
    <property type="evidence" value="ECO:0007669"/>
    <property type="project" value="UniProtKB-KW"/>
</dbReference>
<evidence type="ECO:0000259" key="4">
    <source>
        <dbReference type="PROSITE" id="PS51722"/>
    </source>
</evidence>
<name>B9ZYW2_DICJA</name>
<protein>
    <submittedName>
        <fullName evidence="5">Elongation factor 1-alpha</fullName>
    </submittedName>
</protein>
<dbReference type="GO" id="GO:0003924">
    <property type="term" value="F:GTPase activity"/>
    <property type="evidence" value="ECO:0007669"/>
    <property type="project" value="InterPro"/>
</dbReference>
<dbReference type="InterPro" id="IPR054696">
    <property type="entry name" value="GTP-eEF1A_C"/>
</dbReference>
<keyword evidence="5" id="KW-0648">Protein biosynthesis</keyword>
<evidence type="ECO:0000256" key="3">
    <source>
        <dbReference type="ARBA" id="ARBA00023134"/>
    </source>
</evidence>
<dbReference type="Pfam" id="PF00009">
    <property type="entry name" value="GTP_EFTU"/>
    <property type="match status" value="1"/>
</dbReference>
<dbReference type="InterPro" id="IPR009001">
    <property type="entry name" value="Transl_elong_EF1A/Init_IF2_C"/>
</dbReference>
<feature type="domain" description="Tr-type G" evidence="4">
    <location>
        <begin position="9"/>
        <end position="251"/>
    </location>
</feature>
<keyword evidence="3" id="KW-0342">GTP-binding</keyword>
<dbReference type="InterPro" id="IPR000795">
    <property type="entry name" value="T_Tr_GTP-bd_dom"/>
</dbReference>
<dbReference type="Gene3D" id="2.40.30.10">
    <property type="entry name" value="Translation factors"/>
    <property type="match status" value="2"/>
</dbReference>
<dbReference type="EMBL" id="AB429238">
    <property type="protein sequence ID" value="BAH29725.1"/>
    <property type="molecule type" value="Genomic_DNA"/>
</dbReference>
<dbReference type="PROSITE" id="PS51722">
    <property type="entry name" value="G_TR_2"/>
    <property type="match status" value="1"/>
</dbReference>
<dbReference type="AlphaFoldDB" id="B9ZYW2"/>
<dbReference type="InterPro" id="IPR027417">
    <property type="entry name" value="P-loop_NTPase"/>
</dbReference>
<dbReference type="PANTHER" id="PTHR23115">
    <property type="entry name" value="TRANSLATION FACTOR"/>
    <property type="match status" value="1"/>
</dbReference>
<dbReference type="SUPFAM" id="SSF52540">
    <property type="entry name" value="P-loop containing nucleoside triphosphate hydrolases"/>
    <property type="match status" value="1"/>
</dbReference>
<proteinExistence type="inferred from homology"/>